<keyword evidence="5" id="KW-0378">Hydrolase</keyword>
<dbReference type="RefSeq" id="WP_259452912.1">
    <property type="nucleotide sequence ID" value="NZ_CP119520.1"/>
</dbReference>
<proteinExistence type="inferred from homology"/>
<comment type="caution">
    <text evidence="11">The sequence shown here is derived from an EMBL/GenBank/DDBJ whole genome shotgun (WGS) entry which is preliminary data.</text>
</comment>
<reference evidence="11" key="1">
    <citation type="submission" date="2022-08" db="EMBL/GenBank/DDBJ databases">
        <title>Reclassification of Massilia species as members of the genera Telluria, Duganella, Pseudoduganella, Mokoshia gen. nov. and Zemynaea gen. nov. using orthogonal and non-orthogonal genome-based approaches.</title>
        <authorList>
            <person name="Bowman J.P."/>
        </authorList>
    </citation>
    <scope>NUCLEOTIDE SEQUENCE</scope>
    <source>
        <strain evidence="11">LMG 11547</strain>
    </source>
</reference>
<feature type="domain" description="Glycoside hydrolase family 42 N-terminal" evidence="9">
    <location>
        <begin position="39"/>
        <end position="397"/>
    </location>
</feature>
<evidence type="ECO:0000256" key="4">
    <source>
        <dbReference type="ARBA" id="ARBA00022723"/>
    </source>
</evidence>
<evidence type="ECO:0000256" key="3">
    <source>
        <dbReference type="ARBA" id="ARBA00012756"/>
    </source>
</evidence>
<keyword evidence="12" id="KW-1185">Reference proteome</keyword>
<comment type="similarity">
    <text evidence="2">Belongs to the glycosyl hydrolase 42 family.</text>
</comment>
<feature type="chain" id="PRO_5046270614" description="beta-galactosidase" evidence="8">
    <location>
        <begin position="24"/>
        <end position="680"/>
    </location>
</feature>
<dbReference type="Pfam" id="PF02449">
    <property type="entry name" value="Glyco_hydro_42"/>
    <property type="match status" value="1"/>
</dbReference>
<organism evidence="11 12">
    <name type="scientific">Telluria mixta</name>
    <dbReference type="NCBI Taxonomy" id="34071"/>
    <lineage>
        <taxon>Bacteria</taxon>
        <taxon>Pseudomonadati</taxon>
        <taxon>Pseudomonadota</taxon>
        <taxon>Betaproteobacteria</taxon>
        <taxon>Burkholderiales</taxon>
        <taxon>Oxalobacteraceae</taxon>
        <taxon>Telluria group</taxon>
        <taxon>Telluria</taxon>
    </lineage>
</organism>
<evidence type="ECO:0000313" key="11">
    <source>
        <dbReference type="EMBL" id="MCS0633978.1"/>
    </source>
</evidence>
<dbReference type="Pfam" id="PF08532">
    <property type="entry name" value="Glyco_hydro_42M"/>
    <property type="match status" value="1"/>
</dbReference>
<dbReference type="Gene3D" id="3.20.20.80">
    <property type="entry name" value="Glycosidases"/>
    <property type="match status" value="1"/>
</dbReference>
<evidence type="ECO:0000256" key="2">
    <source>
        <dbReference type="ARBA" id="ARBA00005940"/>
    </source>
</evidence>
<sequence>MKLIAQIAFALATLAGPATLPLAAPVGWPGPGQLFVGTCYQPVDRTPAQIQRDIALMKEAGFNVVRMGDLSWDYFEPEEGKFKFAEFDRIVDAMQANGIKVIVDIPGTPAPLWLHRKYPGVNLVNAQGATVQPAERYMLDISDPDYRRHAVRLAEKLTQRYGKHPAVLAIGFDNEIGNTFMSYSKADRTRFVAWLKRKYGTLDALNQAWATQRWARHLSSWDEVELPYADGPGPAERNLDLRRFWSDNTIAVLKDLEAVRVKYAPDKPAISNLWDSAGRKGFDYLSTYRQYAHYGAMGFYPGEPVGSGFEALMMKAGLDTPIWFNEFTAGGGGYYGTKGRSRMWAHFGLLLGAQSVMAWTYNSHLGGEEQMIMGLLDHDSKPSWKLWEFGTIAREFKTLQALGFPRHTEPQIAFAYSFDSRNASTPPGPSNTMRQYFTIPYMDQLHNAFAPVFNDNIDTAVIHVGHDDLRRYKMVVVAADLVMDRASADALRRYVQDGGTVVMTAFSAKVSETGQVFDTPLPGRLSDVFGLRTSEYYNADAPLDVGFDGKTVTTTTKFYEVLEPSTAKVVARLTNVPDSPPAITENRYGKGRAIYVAMAAQRPVMQALYRRLYGELGIKRGPATPEGVYAREVDGRTLYVNTTTQPQEVKFDGAATGVLGGQAWNGTLRLAPFGAELLRK</sequence>
<accession>A0ABT2C9B3</accession>
<dbReference type="InterPro" id="IPR017853">
    <property type="entry name" value="GH"/>
</dbReference>
<evidence type="ECO:0000256" key="6">
    <source>
        <dbReference type="ARBA" id="ARBA00022833"/>
    </source>
</evidence>
<name>A0ABT2C9B3_9BURK</name>
<evidence type="ECO:0000313" key="12">
    <source>
        <dbReference type="Proteomes" id="UP001165263"/>
    </source>
</evidence>
<evidence type="ECO:0000259" key="10">
    <source>
        <dbReference type="Pfam" id="PF08532"/>
    </source>
</evidence>
<keyword evidence="6" id="KW-0862">Zinc</keyword>
<dbReference type="CDD" id="cd03143">
    <property type="entry name" value="A4_beta-galactosidase_middle_domain"/>
    <property type="match status" value="1"/>
</dbReference>
<dbReference type="EMBL" id="JANUHC010000021">
    <property type="protein sequence ID" value="MCS0633978.1"/>
    <property type="molecule type" value="Genomic_DNA"/>
</dbReference>
<dbReference type="InterPro" id="IPR013529">
    <property type="entry name" value="Glyco_hydro_42_N"/>
</dbReference>
<evidence type="ECO:0000256" key="5">
    <source>
        <dbReference type="ARBA" id="ARBA00022801"/>
    </source>
</evidence>
<dbReference type="EC" id="3.2.1.23" evidence="3"/>
<keyword evidence="7" id="KW-0326">Glycosidase</keyword>
<dbReference type="InterPro" id="IPR029062">
    <property type="entry name" value="Class_I_gatase-like"/>
</dbReference>
<dbReference type="Gene3D" id="3.40.50.880">
    <property type="match status" value="1"/>
</dbReference>
<dbReference type="SUPFAM" id="SSF52317">
    <property type="entry name" value="Class I glutamine amidotransferase-like"/>
    <property type="match status" value="1"/>
</dbReference>
<comment type="catalytic activity">
    <reaction evidence="1">
        <text>Hydrolysis of terminal non-reducing beta-D-galactose residues in beta-D-galactosides.</text>
        <dbReference type="EC" id="3.2.1.23"/>
    </reaction>
</comment>
<dbReference type="SUPFAM" id="SSF51445">
    <property type="entry name" value="(Trans)glycosidases"/>
    <property type="match status" value="1"/>
</dbReference>
<feature type="signal peptide" evidence="8">
    <location>
        <begin position="1"/>
        <end position="23"/>
    </location>
</feature>
<evidence type="ECO:0000259" key="9">
    <source>
        <dbReference type="Pfam" id="PF02449"/>
    </source>
</evidence>
<evidence type="ECO:0000256" key="1">
    <source>
        <dbReference type="ARBA" id="ARBA00001412"/>
    </source>
</evidence>
<keyword evidence="8" id="KW-0732">Signal</keyword>
<keyword evidence="4" id="KW-0479">Metal-binding</keyword>
<dbReference type="Proteomes" id="UP001165263">
    <property type="component" value="Unassembled WGS sequence"/>
</dbReference>
<evidence type="ECO:0000256" key="7">
    <source>
        <dbReference type="ARBA" id="ARBA00023295"/>
    </source>
</evidence>
<protein>
    <recommendedName>
        <fullName evidence="3">beta-galactosidase</fullName>
        <ecNumber evidence="3">3.2.1.23</ecNumber>
    </recommendedName>
</protein>
<dbReference type="InterPro" id="IPR003476">
    <property type="entry name" value="Glyco_hydro_42"/>
</dbReference>
<dbReference type="PANTHER" id="PTHR36447">
    <property type="entry name" value="BETA-GALACTOSIDASE GANA"/>
    <property type="match status" value="1"/>
</dbReference>
<evidence type="ECO:0000256" key="8">
    <source>
        <dbReference type="SAM" id="SignalP"/>
    </source>
</evidence>
<dbReference type="PANTHER" id="PTHR36447:SF2">
    <property type="entry name" value="BETA-GALACTOSIDASE YESZ"/>
    <property type="match status" value="1"/>
</dbReference>
<gene>
    <name evidence="11" type="ORF">NX786_32060</name>
</gene>
<feature type="domain" description="Beta-galactosidase trimerisation" evidence="10">
    <location>
        <begin position="412"/>
        <end position="618"/>
    </location>
</feature>
<dbReference type="InterPro" id="IPR013738">
    <property type="entry name" value="Beta_galactosidase_Trimer"/>
</dbReference>